<dbReference type="Pfam" id="PF00005">
    <property type="entry name" value="ABC_tran"/>
    <property type="match status" value="3"/>
</dbReference>
<dbReference type="SUPFAM" id="SSF52540">
    <property type="entry name" value="P-loop containing nucleoside triphosphate hydrolases"/>
    <property type="match status" value="2"/>
</dbReference>
<feature type="compositionally biased region" description="Basic and acidic residues" evidence="3">
    <location>
        <begin position="121"/>
        <end position="132"/>
    </location>
</feature>
<feature type="domain" description="ABC transporter" evidence="4">
    <location>
        <begin position="447"/>
        <end position="640"/>
    </location>
</feature>
<sequence>MRTAAAQLALNEITKRYDTRVVLDRVSFTVRPGERVGVIGDNGAGKSTLLRLMAGVERADNGEITVVAPGGIGYLPQSLELPPHATVGDVIDLALAELRELEARIRAAELALSASHGSVDADRAQVRGERQADGAGHADGGTGPAECGAGLAEGGAWQGGAWQGGAWQGGAWQGGAGLAEDGVGQVGGGVGLAEVYDRLVAEFEARGGYQADVRVDAALHGLGLPGLDRARPVGTLSGGERSRLALAATLAADPELLLLDEPTNDLDDRAVAWLEQRLRAHRGTVVAITHDRVFLEQVTSTVLEVEEGRVRRYGDGYSGYLVAKAAERAARLRAYEEWKQELARHSGLVAANAGRMAAIPRKMDKAGMGTGTWRARSRTHGAAGRVRQSQQRLRWLTDNPASRPPDPLRFTPTFEPDRAMSGTADRAADRPVGSALSGAVERAVKHAVADGVVAGLDGVRVAGRLRVDGLTVHRGERLLVTGPNGAGKTTLMRVLAGELQPDAGVVRCSGRVGHLRQDGQAGTPERTVLGAYAAGRAGSLEEHADALLALGLFRPSELRLRLGELSYGQRRRVELARLVSEPVDLLLLDEPTNHLSPQLVEQLEEALTTYRGALVIVTHDRRMRASFTGSHLELRAGAAV</sequence>
<proteinExistence type="predicted"/>
<keyword evidence="1" id="KW-0547">Nucleotide-binding</keyword>
<dbReference type="EMBL" id="BAAAQX010000030">
    <property type="protein sequence ID" value="GAA2213102.1"/>
    <property type="molecule type" value="Genomic_DNA"/>
</dbReference>
<dbReference type="PROSITE" id="PS00211">
    <property type="entry name" value="ABC_TRANSPORTER_1"/>
    <property type="match status" value="2"/>
</dbReference>
<evidence type="ECO:0000313" key="6">
    <source>
        <dbReference type="Proteomes" id="UP001499843"/>
    </source>
</evidence>
<dbReference type="Gene3D" id="3.40.50.300">
    <property type="entry name" value="P-loop containing nucleotide triphosphate hydrolases"/>
    <property type="match status" value="3"/>
</dbReference>
<keyword evidence="2" id="KW-0067">ATP-binding</keyword>
<accession>A0ABP5PQD2</accession>
<organism evidence="5 6">
    <name type="scientific">Nonomuraea monospora</name>
    <dbReference type="NCBI Taxonomy" id="568818"/>
    <lineage>
        <taxon>Bacteria</taxon>
        <taxon>Bacillati</taxon>
        <taxon>Actinomycetota</taxon>
        <taxon>Actinomycetes</taxon>
        <taxon>Streptosporangiales</taxon>
        <taxon>Streptosporangiaceae</taxon>
        <taxon>Nonomuraea</taxon>
    </lineage>
</organism>
<dbReference type="InterPro" id="IPR003593">
    <property type="entry name" value="AAA+_ATPase"/>
</dbReference>
<evidence type="ECO:0000256" key="2">
    <source>
        <dbReference type="ARBA" id="ARBA00022840"/>
    </source>
</evidence>
<dbReference type="PROSITE" id="PS50893">
    <property type="entry name" value="ABC_TRANSPORTER_2"/>
    <property type="match status" value="2"/>
</dbReference>
<name>A0ABP5PQD2_9ACTN</name>
<dbReference type="RefSeq" id="WP_344488202.1">
    <property type="nucleotide sequence ID" value="NZ_BAAAQX010000030.1"/>
</dbReference>
<reference evidence="6" key="1">
    <citation type="journal article" date="2019" name="Int. J. Syst. Evol. Microbiol.">
        <title>The Global Catalogue of Microorganisms (GCM) 10K type strain sequencing project: providing services to taxonomists for standard genome sequencing and annotation.</title>
        <authorList>
            <consortium name="The Broad Institute Genomics Platform"/>
            <consortium name="The Broad Institute Genome Sequencing Center for Infectious Disease"/>
            <person name="Wu L."/>
            <person name="Ma J."/>
        </authorList>
    </citation>
    <scope>NUCLEOTIDE SEQUENCE [LARGE SCALE GENOMIC DNA]</scope>
    <source>
        <strain evidence="6">JCM 16114</strain>
    </source>
</reference>
<dbReference type="InterPro" id="IPR003439">
    <property type="entry name" value="ABC_transporter-like_ATP-bd"/>
</dbReference>
<dbReference type="InterPro" id="IPR017871">
    <property type="entry name" value="ABC_transporter-like_CS"/>
</dbReference>
<evidence type="ECO:0000256" key="3">
    <source>
        <dbReference type="SAM" id="MobiDB-lite"/>
    </source>
</evidence>
<dbReference type="Proteomes" id="UP001499843">
    <property type="component" value="Unassembled WGS sequence"/>
</dbReference>
<dbReference type="InterPro" id="IPR027417">
    <property type="entry name" value="P-loop_NTPase"/>
</dbReference>
<evidence type="ECO:0000313" key="5">
    <source>
        <dbReference type="EMBL" id="GAA2213102.1"/>
    </source>
</evidence>
<feature type="region of interest" description="Disordered" evidence="3">
    <location>
        <begin position="366"/>
        <end position="430"/>
    </location>
</feature>
<evidence type="ECO:0000259" key="4">
    <source>
        <dbReference type="PROSITE" id="PS50893"/>
    </source>
</evidence>
<feature type="region of interest" description="Disordered" evidence="3">
    <location>
        <begin position="121"/>
        <end position="150"/>
    </location>
</feature>
<dbReference type="CDD" id="cd03221">
    <property type="entry name" value="ABCF_EF-3"/>
    <property type="match status" value="1"/>
</dbReference>
<protein>
    <recommendedName>
        <fullName evidence="4">ABC transporter domain-containing protein</fullName>
    </recommendedName>
</protein>
<comment type="caution">
    <text evidence="5">The sequence shown here is derived from an EMBL/GenBank/DDBJ whole genome shotgun (WGS) entry which is preliminary data.</text>
</comment>
<evidence type="ECO:0000256" key="1">
    <source>
        <dbReference type="ARBA" id="ARBA00022741"/>
    </source>
</evidence>
<feature type="domain" description="ABC transporter" evidence="4">
    <location>
        <begin position="8"/>
        <end position="332"/>
    </location>
</feature>
<dbReference type="SMART" id="SM00382">
    <property type="entry name" value="AAA"/>
    <property type="match status" value="2"/>
</dbReference>
<gene>
    <name evidence="5" type="ORF">GCM10009850_085640</name>
</gene>
<dbReference type="PANTHER" id="PTHR42855:SF1">
    <property type="entry name" value="ABC TRANSPORTER DOMAIN-CONTAINING PROTEIN"/>
    <property type="match status" value="1"/>
</dbReference>
<keyword evidence="6" id="KW-1185">Reference proteome</keyword>
<dbReference type="PANTHER" id="PTHR42855">
    <property type="entry name" value="ABC TRANSPORTER ATP-BINDING SUBUNIT"/>
    <property type="match status" value="1"/>
</dbReference>
<dbReference type="InterPro" id="IPR051309">
    <property type="entry name" value="ABCF_ATPase"/>
</dbReference>